<feature type="domain" description="Endonuclease GajA/Old nuclease/RecF-like AAA" evidence="1">
    <location>
        <begin position="125"/>
        <end position="214"/>
    </location>
</feature>
<dbReference type="Pfam" id="PF13175">
    <property type="entry name" value="AAA_15"/>
    <property type="match status" value="1"/>
</dbReference>
<feature type="domain" description="OLD protein-like TOPRIM" evidence="2">
    <location>
        <begin position="259"/>
        <end position="322"/>
    </location>
</feature>
<accession>A0ABS9LDZ8</accession>
<comment type="caution">
    <text evidence="3">The sequence shown here is derived from an EMBL/GenBank/DDBJ whole genome shotgun (WGS) entry which is preliminary data.</text>
</comment>
<dbReference type="InterPro" id="IPR051396">
    <property type="entry name" value="Bact_Antivir_Def_Nuclease"/>
</dbReference>
<evidence type="ECO:0000313" key="3">
    <source>
        <dbReference type="EMBL" id="MCG2624738.1"/>
    </source>
</evidence>
<evidence type="ECO:0000313" key="4">
    <source>
        <dbReference type="Proteomes" id="UP001165368"/>
    </source>
</evidence>
<evidence type="ECO:0000259" key="1">
    <source>
        <dbReference type="Pfam" id="PF13175"/>
    </source>
</evidence>
<dbReference type="SUPFAM" id="SSF52540">
    <property type="entry name" value="P-loop containing nucleoside triphosphate hydrolases"/>
    <property type="match status" value="1"/>
</dbReference>
<evidence type="ECO:0000259" key="2">
    <source>
        <dbReference type="Pfam" id="PF20469"/>
    </source>
</evidence>
<dbReference type="CDD" id="cd01026">
    <property type="entry name" value="TOPRIM_OLD"/>
    <property type="match status" value="1"/>
</dbReference>
<reference evidence="3" key="1">
    <citation type="submission" date="2022-01" db="EMBL/GenBank/DDBJ databases">
        <authorList>
            <person name="Jo J.-H."/>
            <person name="Im W.-T."/>
        </authorList>
    </citation>
    <scope>NUCLEOTIDE SEQUENCE</scope>
    <source>
        <strain evidence="3">I2-34</strain>
    </source>
</reference>
<keyword evidence="4" id="KW-1185">Reference proteome</keyword>
<gene>
    <name evidence="3" type="ORF">LVY72_22890</name>
</gene>
<dbReference type="PANTHER" id="PTHR43581">
    <property type="entry name" value="ATP/GTP PHOSPHATASE"/>
    <property type="match status" value="1"/>
</dbReference>
<dbReference type="PANTHER" id="PTHR43581:SF4">
    <property type="entry name" value="ATP_GTP PHOSPHATASE"/>
    <property type="match status" value="1"/>
</dbReference>
<dbReference type="Gene3D" id="3.40.50.300">
    <property type="entry name" value="P-loop containing nucleotide triphosphate hydrolases"/>
    <property type="match status" value="1"/>
</dbReference>
<dbReference type="InterPro" id="IPR041685">
    <property type="entry name" value="AAA_GajA/Old/RecF-like"/>
</dbReference>
<dbReference type="InterPro" id="IPR027417">
    <property type="entry name" value="P-loop_NTPase"/>
</dbReference>
<name>A0ABS9LDZ8_9MICC</name>
<dbReference type="Pfam" id="PF20469">
    <property type="entry name" value="OLD-like_TOPRIM"/>
    <property type="match status" value="1"/>
</dbReference>
<protein>
    <submittedName>
        <fullName evidence="3">AAA family ATPase</fullName>
    </submittedName>
</protein>
<dbReference type="EMBL" id="JAKLTQ010000030">
    <property type="protein sequence ID" value="MCG2624738.1"/>
    <property type="molecule type" value="Genomic_DNA"/>
</dbReference>
<dbReference type="InterPro" id="IPR034139">
    <property type="entry name" value="TOPRIM_OLD"/>
</dbReference>
<proteinExistence type="predicted"/>
<dbReference type="Proteomes" id="UP001165368">
    <property type="component" value="Unassembled WGS sequence"/>
</dbReference>
<dbReference type="RefSeq" id="WP_237827059.1">
    <property type="nucleotide sequence ID" value="NZ_JAKLTQ010000030.1"/>
</dbReference>
<organism evidence="3 4">
    <name type="scientific">Arthrobacter hankyongi</name>
    <dbReference type="NCBI Taxonomy" id="2904801"/>
    <lineage>
        <taxon>Bacteria</taxon>
        <taxon>Bacillati</taxon>
        <taxon>Actinomycetota</taxon>
        <taxon>Actinomycetes</taxon>
        <taxon>Micrococcales</taxon>
        <taxon>Micrococcaceae</taxon>
        <taxon>Arthrobacter</taxon>
    </lineage>
</organism>
<sequence>MSIVVAPNPDYVIEIEAYLTNGEPKLLPVEYYSVEWRSFADEVITSRPKGLASALIDSRTVRSSSGVDFHLRQILSDHLDGAEKAEISLAYRRIKGEMSDTTLKNINAKMSAVHAELHDGLIGLSMDQTSRTSWESSIMPHVDEIPFAMTGQGQQAAIKIALAMNRTAKSTNIVMIEEPENHLSHTSLNKLVGRIKELSGEHQQLFITTHSSFVLNRLGLDALLLVSGGRHTRLGALDPNTVAYFEKLPGYDTLRMALADKVVLVEGPSDEILFERFYVDMFGHRPIEDGIDVVSMRGLSLARCLELCAALDKPVAATRDNDGEDPTSLSDGLTAWLTEDRRRLFIGAVEMGTTLEPQLISQNDEGLLRSVLGISDRATLGTWMSNNKTEAAIRIAKSAETVTAPLYFQEAAKFIHDA</sequence>